<evidence type="ECO:0000259" key="4">
    <source>
        <dbReference type="Pfam" id="PF20148"/>
    </source>
</evidence>
<feature type="chain" id="PRO_5012567971" evidence="3">
    <location>
        <begin position="30"/>
        <end position="1630"/>
    </location>
</feature>
<feature type="compositionally biased region" description="Basic and acidic residues" evidence="2">
    <location>
        <begin position="79"/>
        <end position="93"/>
    </location>
</feature>
<dbReference type="InterPro" id="IPR045351">
    <property type="entry name" value="DUF6531"/>
</dbReference>
<feature type="domain" description="DUF6531" evidence="4">
    <location>
        <begin position="106"/>
        <end position="182"/>
    </location>
</feature>
<organism evidence="6 7">
    <name type="scientific">Desulfatibacillum alkenivorans DSM 16219</name>
    <dbReference type="NCBI Taxonomy" id="1121393"/>
    <lineage>
        <taxon>Bacteria</taxon>
        <taxon>Pseudomonadati</taxon>
        <taxon>Thermodesulfobacteriota</taxon>
        <taxon>Desulfobacteria</taxon>
        <taxon>Desulfobacterales</taxon>
        <taxon>Desulfatibacillaceae</taxon>
        <taxon>Desulfatibacillum</taxon>
    </lineage>
</organism>
<feature type="compositionally biased region" description="Pro residues" evidence="2">
    <location>
        <begin position="44"/>
        <end position="78"/>
    </location>
</feature>
<protein>
    <submittedName>
        <fullName evidence="6">RHS repeat-associated core domain-containing protein</fullName>
    </submittedName>
</protein>
<dbReference type="PANTHER" id="PTHR32305:SF15">
    <property type="entry name" value="PROTEIN RHSA-RELATED"/>
    <property type="match status" value="1"/>
</dbReference>
<dbReference type="InterPro" id="IPR022385">
    <property type="entry name" value="Rhs_assc_core"/>
</dbReference>
<dbReference type="NCBIfam" id="TIGR03696">
    <property type="entry name" value="Rhs_assc_core"/>
    <property type="match status" value="1"/>
</dbReference>
<keyword evidence="7" id="KW-1185">Reference proteome</keyword>
<evidence type="ECO:0000313" key="6">
    <source>
        <dbReference type="EMBL" id="SHL09759.1"/>
    </source>
</evidence>
<dbReference type="Pfam" id="PF20148">
    <property type="entry name" value="DUF6531"/>
    <property type="match status" value="1"/>
</dbReference>
<dbReference type="InterPro" id="IPR006530">
    <property type="entry name" value="YD"/>
</dbReference>
<dbReference type="SUPFAM" id="SSF69304">
    <property type="entry name" value="Tricorn protease N-terminal domain"/>
    <property type="match status" value="2"/>
</dbReference>
<feature type="region of interest" description="Disordered" evidence="2">
    <location>
        <begin position="556"/>
        <end position="576"/>
    </location>
</feature>
<dbReference type="Gene3D" id="3.90.930.1">
    <property type="match status" value="1"/>
</dbReference>
<dbReference type="Proteomes" id="UP000183994">
    <property type="component" value="Unassembled WGS sequence"/>
</dbReference>
<dbReference type="RefSeq" id="WP_211482837.1">
    <property type="nucleotide sequence ID" value="NZ_FQZU01000045.1"/>
</dbReference>
<evidence type="ECO:0000256" key="1">
    <source>
        <dbReference type="ARBA" id="ARBA00022737"/>
    </source>
</evidence>
<feature type="region of interest" description="Disordered" evidence="2">
    <location>
        <begin position="33"/>
        <end position="107"/>
    </location>
</feature>
<dbReference type="STRING" id="1121393.SAMN02745216_04611"/>
<name>A0A1M6XV56_9BACT</name>
<feature type="compositionally biased region" description="Polar residues" evidence="2">
    <location>
        <begin position="557"/>
        <end position="576"/>
    </location>
</feature>
<proteinExistence type="predicted"/>
<feature type="signal peptide" evidence="3">
    <location>
        <begin position="1"/>
        <end position="29"/>
    </location>
</feature>
<evidence type="ECO:0000313" key="7">
    <source>
        <dbReference type="Proteomes" id="UP000183994"/>
    </source>
</evidence>
<dbReference type="EMBL" id="FQZU01000045">
    <property type="protein sequence ID" value="SHL09759.1"/>
    <property type="molecule type" value="Genomic_DNA"/>
</dbReference>
<keyword evidence="1" id="KW-0677">Repeat</keyword>
<feature type="domain" description="Teneurin-like YD-shell" evidence="5">
    <location>
        <begin position="1173"/>
        <end position="1407"/>
    </location>
</feature>
<dbReference type="InterPro" id="IPR050708">
    <property type="entry name" value="T6SS_VgrG/RHS"/>
</dbReference>
<evidence type="ECO:0000256" key="2">
    <source>
        <dbReference type="SAM" id="MobiDB-lite"/>
    </source>
</evidence>
<feature type="domain" description="Teneurin-like YD-shell" evidence="5">
    <location>
        <begin position="578"/>
        <end position="717"/>
    </location>
</feature>
<keyword evidence="3" id="KW-0732">Signal</keyword>
<evidence type="ECO:0000256" key="3">
    <source>
        <dbReference type="SAM" id="SignalP"/>
    </source>
</evidence>
<dbReference type="PANTHER" id="PTHR32305">
    <property type="match status" value="1"/>
</dbReference>
<sequence>MHSQTIKRALALVLVLFMCFMYQARVARAYDAPWDSGHNTTTYPDPPPDGPPGPDPGPPDPPDPPDPPPPDPPEPPDPPPKDPPEPPKDKCKPDCNNTCKPDGTKSPVYVDTGDFTLGFVDLDIAGVGPALRLSRVYHSQERFNGPFGYGWVSNLTAKLIKTESAEGVTVIIRQGNGVRLEFDKYADGTYVPTSSAVTDTLTENPDGTYFLNCPACSAGLSRPSYLFNAQGNLEKVEDILGNSLTFTYDANGALQTATSSASGRSLTFTVNDAGKIATVKDDLDRQWTYTYDLLDNLVSVSDPLNYSIKYTYDENHNLVSVVDKNGNTIWVITYDDDDKCTSYGRPGAIFNYEYFNGYTEKTDPLNNKYTYYFDSNGNVTKSVLPDGTEILTEISANVWPSKITDGNGGETTYTYNSYGQILTETDALGHVTTYTYDPVFQKIATKTDARGNTWTNTYDDNGNLIELRDPLSCTTTFTWNSAGQMLTRTDGENNTWTYTYDDAGNQTSITNPDGEQSTFTYDDLGRMVTKTDFRGNTWTTTYDLLSRVTDIEDPDGNHQTFTYDGNGNRVTSTDPRGATTTFTYDVEGRKTSITDSLGNSTTFTYDVLGNLLTETDPRGNTKTWTYNERKQKETVTDAFGTTSYTYDPMGRKLTMVDARNKTWSYTYDLVGNLLTESDPLGNTISYEYDGVGNRVKTTDGEGNVTYYEYDAVNNQTKVIIKIGDTEPEADEDDIVSTRVFNCIGQRISETNPLDETTVFNYDFRNNVITETNSLGEIKAYSYDENGNKLSFTTVTGNVIQYTYDKLNRLKTVGDASGLFETYEYDANGNKTKITVADGAYQTVTYTPFNKPETLTDARGNTTSYVYDEAYNLVKVTNRLGLVTTQEYDAANRLVSVTDPLSHTASLEFDAVGAMVKMTDDKGAETEYIYDDAGRLRVVEYADGSSKSVAYNGANQIISKTDQNGTLIQYERDEVGRITSRIYPDSSQYDYTYDALGRLLTATNNYGTVTMTYDAAGRILSANQAGTLTTYSHNVISRTRTINHSSGVSVVEAYTLRDKLESVGYEGGATIASWEYDSVSRPITRTLGNGLEIEYSYNQIGWITGISHKNAGSEFLGALYGYDHEGNRLYALRTDMANLSQQFTYDNAQRLTEFRRGPPNDSHEIPSPDFQKDWTLDSLGNWTSVTTNSVTENRTPNVMSQYTDVGGTSYSYDSNGNLISDGVYTYTYDYENQLTKVTRISDSQVMAEFTVDALNRRVKKVAGGVTTEYIYDDSRVIEEKVSGVVTAHYVYGMRLDEPVLMHRGVQDLYYHADVLGSTIALTDSTGAVVETYRYTPYGQVSFFDGNGSSISQSNESNPFLFTGQRYDEETGLYYYRARYLHPELGRFLNPDPKGFVDGMNLYEYAMSNPARYVDPRGTATEECSGASFSFDGTLLKKYLPDFIAKRMGEPTVAFNYKACKKCCGEDTKHKGEYRTDKELSLEVSWSGDTGYIQTPWGVSWDIDNWLFTSKGFIGLVAQVSWGVSGSVAGATDNCNDSYSAKGCINGSLTLAALFGAAMEEKDSGWVKAHVSGSVTGAVNLCLEGSSSGLKLTFGGSIGGAIKGTVGIWKFTYEQTFYEINRPFGPLTIFGG</sequence>
<feature type="domain" description="Teneurin-like YD-shell" evidence="5">
    <location>
        <begin position="751"/>
        <end position="828"/>
    </location>
</feature>
<dbReference type="Pfam" id="PF05593">
    <property type="entry name" value="RHS_repeat"/>
    <property type="match status" value="7"/>
</dbReference>
<reference evidence="7" key="1">
    <citation type="submission" date="2016-11" db="EMBL/GenBank/DDBJ databases">
        <authorList>
            <person name="Varghese N."/>
            <person name="Submissions S."/>
        </authorList>
    </citation>
    <scope>NUCLEOTIDE SEQUENCE [LARGE SCALE GENOMIC DNA]</scope>
    <source>
        <strain evidence="7">DSM 16219</strain>
    </source>
</reference>
<dbReference type="InterPro" id="IPR056823">
    <property type="entry name" value="TEN-like_YD-shell"/>
</dbReference>
<evidence type="ECO:0000259" key="5">
    <source>
        <dbReference type="Pfam" id="PF25023"/>
    </source>
</evidence>
<dbReference type="InterPro" id="IPR031325">
    <property type="entry name" value="RHS_repeat"/>
</dbReference>
<accession>A0A1M6XV56</accession>
<gene>
    <name evidence="6" type="ORF">SAMN02745216_04611</name>
</gene>
<dbReference type="NCBIfam" id="TIGR01643">
    <property type="entry name" value="YD_repeat_2x"/>
    <property type="match status" value="16"/>
</dbReference>
<dbReference type="Pfam" id="PF25023">
    <property type="entry name" value="TEN_YD-shell"/>
    <property type="match status" value="3"/>
</dbReference>
<dbReference type="Gene3D" id="2.180.10.10">
    <property type="entry name" value="RHS repeat-associated core"/>
    <property type="match status" value="5"/>
</dbReference>